<accession>A0A0A1U3T1</accession>
<dbReference type="Pfam" id="PF21310">
    <property type="entry name" value="OCRL-like_ASH"/>
    <property type="match status" value="1"/>
</dbReference>
<dbReference type="InterPro" id="IPR013783">
    <property type="entry name" value="Ig-like_fold"/>
</dbReference>
<dbReference type="InterPro" id="IPR036691">
    <property type="entry name" value="Endo/exonu/phosph_ase_sf"/>
</dbReference>
<dbReference type="Gene3D" id="3.60.10.10">
    <property type="entry name" value="Endonuclease/exonuclease/phosphatase"/>
    <property type="match status" value="1"/>
</dbReference>
<dbReference type="EMBL" id="KB206690">
    <property type="protein sequence ID" value="ELP88816.1"/>
    <property type="molecule type" value="Genomic_DNA"/>
</dbReference>
<name>A0A0A1U3T1_ENTIV</name>
<sequence>MSEAEILDRVDCTIDRFYEMNDFMLDPVVNILYTTTETTQQETPEAENAVIEFVEMIDKKAETKAKDVALTAADSTDTQLNFQDEEFTEKILNEEEVRENTISGYISRNDELDEKYGDFSTQVSDEEILIYLKNRNEWIGRMLEKLSSEYRESKELKVSCHTYNVDQHVFEPEYLSEWIDIDFESDIIVVATQELDMDKEHIFLGSKKTTKGEAWRKNLLETVKRKGNYQYITHRQMCGIVIFMYAKPDIANLMKNVSTACLPVGTMKCANKGGVAIRFDMLETSFCFVNSHLAAHIEPEKLRKRNEHWNTIWKDLKFDKKGVIGDHDYVIWMGDLNYRIQMDDKEVRDKVEKGMFEELFEHDQLHTAMLNKIVFNGFNEAKITFKPTFKIDIGSDVYNAERVPSWCDRVLIRKQNAYPSQILNYTSHAKMLQSDHKPVSCCFLLYPSKLFNDKLEEVQCKLWKMSDYIEQKLIPQVEVKGLELLFENVELSSTYVQSLEIKNVGNYPTKFQFEQRPDTRMICPVYYKVSVTEGVIKPGESVEIKVTLFIQPDQAMLVSKKEVTDIFSLSFAFGGIYFVTSRMVIKDTIFGKDLKTLVYSEVPYCQV</sequence>
<dbReference type="CDD" id="cd09074">
    <property type="entry name" value="INPP5c"/>
    <property type="match status" value="1"/>
</dbReference>
<protein>
    <submittedName>
        <fullName evidence="2">Inositol polyphosphate 5-phosphatase OCRL-1, putative</fullName>
        <ecNumber evidence="2">3.1.3.36</ecNumber>
    </submittedName>
</protein>
<dbReference type="EC" id="3.1.3.36" evidence="2"/>
<dbReference type="RefSeq" id="XP_004255587.1">
    <property type="nucleotide sequence ID" value="XM_004255539.1"/>
</dbReference>
<dbReference type="FunFam" id="3.60.10.10:FF:000040">
    <property type="entry name" value="Inositol polyphosphate 5-phosphatase, putative"/>
    <property type="match status" value="1"/>
</dbReference>
<dbReference type="InterPro" id="IPR048869">
    <property type="entry name" value="OCRL-1_2_ASH"/>
</dbReference>
<dbReference type="GeneID" id="14887811"/>
<dbReference type="GO" id="GO:0034485">
    <property type="term" value="F:phosphatidylinositol-3,4,5-trisphosphate 5-phosphatase activity"/>
    <property type="evidence" value="ECO:0007669"/>
    <property type="project" value="TreeGrafter"/>
</dbReference>
<dbReference type="KEGG" id="eiv:EIN_368140"/>
<dbReference type="Proteomes" id="UP000014680">
    <property type="component" value="Unassembled WGS sequence"/>
</dbReference>
<dbReference type="Gene3D" id="2.60.40.10">
    <property type="entry name" value="Immunoglobulins"/>
    <property type="match status" value="1"/>
</dbReference>
<evidence type="ECO:0000313" key="3">
    <source>
        <dbReference type="Proteomes" id="UP000014680"/>
    </source>
</evidence>
<dbReference type="SMART" id="SM00128">
    <property type="entry name" value="IPPc"/>
    <property type="match status" value="1"/>
</dbReference>
<feature type="non-terminal residue" evidence="2">
    <location>
        <position position="607"/>
    </location>
</feature>
<dbReference type="OrthoDB" id="7862313at2759"/>
<keyword evidence="3" id="KW-1185">Reference proteome</keyword>
<dbReference type="VEuPathDB" id="AmoebaDB:EIN_368140"/>
<evidence type="ECO:0000259" key="1">
    <source>
        <dbReference type="SMART" id="SM00128"/>
    </source>
</evidence>
<reference evidence="2 3" key="1">
    <citation type="submission" date="2012-10" db="EMBL/GenBank/DDBJ databases">
        <authorList>
            <person name="Zafar N."/>
            <person name="Inman J."/>
            <person name="Hall N."/>
            <person name="Lorenzi H."/>
            <person name="Caler E."/>
        </authorList>
    </citation>
    <scope>NUCLEOTIDE SEQUENCE [LARGE SCALE GENOMIC DNA]</scope>
    <source>
        <strain evidence="2 3">IP1</strain>
    </source>
</reference>
<organism evidence="2 3">
    <name type="scientific">Entamoeba invadens IP1</name>
    <dbReference type="NCBI Taxonomy" id="370355"/>
    <lineage>
        <taxon>Eukaryota</taxon>
        <taxon>Amoebozoa</taxon>
        <taxon>Evosea</taxon>
        <taxon>Archamoebae</taxon>
        <taxon>Mastigamoebida</taxon>
        <taxon>Entamoebidae</taxon>
        <taxon>Entamoeba</taxon>
    </lineage>
</organism>
<dbReference type="InterPro" id="IPR046985">
    <property type="entry name" value="IP5"/>
</dbReference>
<proteinExistence type="predicted"/>
<dbReference type="PANTHER" id="PTHR11200:SF300">
    <property type="entry name" value="TYPE II INOSITOL 1,4,5-TRISPHOSPHATE 5-PHOSPHATASE"/>
    <property type="match status" value="1"/>
</dbReference>
<dbReference type="GO" id="GO:0046856">
    <property type="term" value="P:phosphatidylinositol dephosphorylation"/>
    <property type="evidence" value="ECO:0007669"/>
    <property type="project" value="InterPro"/>
</dbReference>
<keyword evidence="2" id="KW-0378">Hydrolase</keyword>
<dbReference type="GO" id="GO:0004445">
    <property type="term" value="F:inositol-polyphosphate 5-phosphatase activity"/>
    <property type="evidence" value="ECO:0007669"/>
    <property type="project" value="TreeGrafter"/>
</dbReference>
<dbReference type="Pfam" id="PF22669">
    <property type="entry name" value="Exo_endo_phos2"/>
    <property type="match status" value="1"/>
</dbReference>
<dbReference type="PANTHER" id="PTHR11200">
    <property type="entry name" value="INOSITOL 5-PHOSPHATASE"/>
    <property type="match status" value="1"/>
</dbReference>
<dbReference type="SUPFAM" id="SSF56219">
    <property type="entry name" value="DNase I-like"/>
    <property type="match status" value="1"/>
</dbReference>
<feature type="domain" description="Inositol polyphosphate-related phosphatase" evidence="1">
    <location>
        <begin position="154"/>
        <end position="453"/>
    </location>
</feature>
<evidence type="ECO:0000313" key="2">
    <source>
        <dbReference type="EMBL" id="ELP88816.1"/>
    </source>
</evidence>
<dbReference type="InterPro" id="IPR000300">
    <property type="entry name" value="IPPc"/>
</dbReference>
<dbReference type="GO" id="GO:0004439">
    <property type="term" value="F:phosphatidylinositol-4,5-bisphosphate 5-phosphatase activity"/>
    <property type="evidence" value="ECO:0007669"/>
    <property type="project" value="UniProtKB-EC"/>
</dbReference>
<gene>
    <name evidence="2" type="ORF">EIN_368140</name>
</gene>
<dbReference type="AlphaFoldDB" id="A0A0A1U3T1"/>